<evidence type="ECO:0000313" key="1">
    <source>
        <dbReference type="EMBL" id="KAJ5734123.1"/>
    </source>
</evidence>
<comment type="caution">
    <text evidence="1">The sequence shown here is derived from an EMBL/GenBank/DDBJ whole genome shotgun (WGS) entry which is preliminary data.</text>
</comment>
<protein>
    <submittedName>
        <fullName evidence="1">Uncharacterized protein</fullName>
    </submittedName>
</protein>
<accession>A0AAD6HSR1</accession>
<reference evidence="1" key="1">
    <citation type="journal article" date="2023" name="IMA Fungus">
        <title>Comparative genomic study of the Penicillium genus elucidates a diverse pangenome and 15 lateral gene transfer events.</title>
        <authorList>
            <person name="Petersen C."/>
            <person name="Sorensen T."/>
            <person name="Nielsen M.R."/>
            <person name="Sondergaard T.E."/>
            <person name="Sorensen J.L."/>
            <person name="Fitzpatrick D.A."/>
            <person name="Frisvad J.C."/>
            <person name="Nielsen K.L."/>
        </authorList>
    </citation>
    <scope>NUCLEOTIDE SEQUENCE</scope>
    <source>
        <strain evidence="1">IBT 17514</strain>
    </source>
</reference>
<organism evidence="1 2">
    <name type="scientific">Penicillium malachiteum</name>
    <dbReference type="NCBI Taxonomy" id="1324776"/>
    <lineage>
        <taxon>Eukaryota</taxon>
        <taxon>Fungi</taxon>
        <taxon>Dikarya</taxon>
        <taxon>Ascomycota</taxon>
        <taxon>Pezizomycotina</taxon>
        <taxon>Eurotiomycetes</taxon>
        <taxon>Eurotiomycetidae</taxon>
        <taxon>Eurotiales</taxon>
        <taxon>Aspergillaceae</taxon>
        <taxon>Penicillium</taxon>
    </lineage>
</organism>
<sequence>MVETVSIVNVLASELKLVASQGKHSLSMLDLGSSNDILAELYLKLALAALPQNYWCRRFEEFMEKTDHTKSPAVSCCFARYLLVVKEIARAKKAVREMVIMALEMLFDHDPSNDMQAFIMLYKIMVAFGDLDRMKSIMRVANLARLSWWTRTENGACAIQADPCQALYFYDCTGCGEPHSFTKSGSRSFFVCADCAGTSVLHPECYQKQQNLKPEEHTCFKHDFLHIPAMFVTTLVNTLIPTDSGNVTLKRWKEDIRRDFLELES</sequence>
<gene>
    <name evidence="1" type="ORF">N7493_002909</name>
</gene>
<keyword evidence="2" id="KW-1185">Reference proteome</keyword>
<dbReference type="AlphaFoldDB" id="A0AAD6HSR1"/>
<evidence type="ECO:0000313" key="2">
    <source>
        <dbReference type="Proteomes" id="UP001215712"/>
    </source>
</evidence>
<reference evidence="1" key="2">
    <citation type="submission" date="2023-01" db="EMBL/GenBank/DDBJ databases">
        <authorList>
            <person name="Petersen C."/>
        </authorList>
    </citation>
    <scope>NUCLEOTIDE SEQUENCE</scope>
    <source>
        <strain evidence="1">IBT 17514</strain>
    </source>
</reference>
<dbReference type="EMBL" id="JAQJAN010000003">
    <property type="protein sequence ID" value="KAJ5734123.1"/>
    <property type="molecule type" value="Genomic_DNA"/>
</dbReference>
<proteinExistence type="predicted"/>
<dbReference type="Proteomes" id="UP001215712">
    <property type="component" value="Unassembled WGS sequence"/>
</dbReference>
<name>A0AAD6HSR1_9EURO</name>